<dbReference type="STRING" id="69771.A0A1V6PDK2"/>
<organism evidence="3 4">
    <name type="scientific">Penicillium decumbens</name>
    <dbReference type="NCBI Taxonomy" id="69771"/>
    <lineage>
        <taxon>Eukaryota</taxon>
        <taxon>Fungi</taxon>
        <taxon>Dikarya</taxon>
        <taxon>Ascomycota</taxon>
        <taxon>Pezizomycotina</taxon>
        <taxon>Eurotiomycetes</taxon>
        <taxon>Eurotiomycetidae</taxon>
        <taxon>Eurotiales</taxon>
        <taxon>Aspergillaceae</taxon>
        <taxon>Penicillium</taxon>
    </lineage>
</organism>
<gene>
    <name evidence="3" type="ORF">PENDEC_c008G05063</name>
</gene>
<dbReference type="CDD" id="cd10170">
    <property type="entry name" value="ASKHA_NBD_HSP70"/>
    <property type="match status" value="1"/>
</dbReference>
<evidence type="ECO:0000313" key="3">
    <source>
        <dbReference type="EMBL" id="OQD75128.1"/>
    </source>
</evidence>
<keyword evidence="4" id="KW-1185">Reference proteome</keyword>
<comment type="caution">
    <text evidence="3">The sequence shown here is derived from an EMBL/GenBank/DDBJ whole genome shotgun (WGS) entry which is preliminary data.</text>
</comment>
<dbReference type="OMA" id="IYKHTME"/>
<dbReference type="PANTHER" id="PTHR14187:SF82">
    <property type="entry name" value="FAMILY CHAPERONE, PUTATIVE (AFU_ORTHOLOGUE AFUA_7G08575)-RELATED"/>
    <property type="match status" value="1"/>
</dbReference>
<reference evidence="4" key="1">
    <citation type="journal article" date="2017" name="Nat. Microbiol.">
        <title>Global analysis of biosynthetic gene clusters reveals vast potential of secondary metabolite production in Penicillium species.</title>
        <authorList>
            <person name="Nielsen J.C."/>
            <person name="Grijseels S."/>
            <person name="Prigent S."/>
            <person name="Ji B."/>
            <person name="Dainat J."/>
            <person name="Nielsen K.F."/>
            <person name="Frisvad J.C."/>
            <person name="Workman M."/>
            <person name="Nielsen J."/>
        </authorList>
    </citation>
    <scope>NUCLEOTIDE SEQUENCE [LARGE SCALE GENOMIC DNA]</scope>
    <source>
        <strain evidence="4">IBT 11843</strain>
    </source>
</reference>
<dbReference type="Proteomes" id="UP000191522">
    <property type="component" value="Unassembled WGS sequence"/>
</dbReference>
<sequence length="406" mass="44395">MESQPPPYTKTESERMPKIVVGIDFGTTFSGVAWALENRLDDVEVIQTWPGGGNSTSQKVPTVFNYCKGGIKWGYQAVDDSTSIKGVKLLLDEKQKYHYGPSIEAKCLLKSMKKSAISATGDYVGTLVAHAKNVLKRRFGSALQTMDLQFIMTVPAVWSDKAKDATMQAACKAGISINDLFLVSEPEAAALYAIRTIQPNTIAEGDCIIVCDAGGGIVDLITYRIYQTEPLRLGEVTEGSGEVCGSVILDQRFEEFLASRIGESYKKLPRAARMSTLKHWQDYIKPHYQGPPGPEDFADMGYCIPIPGIADKPKINLVGGFLHMDSNDVEAIFNPVLQQIQDLVTDQKLKAKIAGQITKAIVLVGGLGASEYLCRRLQKAYSGVQVMQPQNAWSAVARYGVLLDKS</sequence>
<keyword evidence="2" id="KW-0067">ATP-binding</keyword>
<dbReference type="AlphaFoldDB" id="A0A1V6PDK2"/>
<dbReference type="GO" id="GO:0140662">
    <property type="term" value="F:ATP-dependent protein folding chaperone"/>
    <property type="evidence" value="ECO:0007669"/>
    <property type="project" value="InterPro"/>
</dbReference>
<dbReference type="SUPFAM" id="SSF53067">
    <property type="entry name" value="Actin-like ATPase domain"/>
    <property type="match status" value="2"/>
</dbReference>
<evidence type="ECO:0000313" key="4">
    <source>
        <dbReference type="Proteomes" id="UP000191522"/>
    </source>
</evidence>
<name>A0A1V6PDK2_PENDC</name>
<evidence type="ECO:0008006" key="5">
    <source>
        <dbReference type="Google" id="ProtNLM"/>
    </source>
</evidence>
<dbReference type="Pfam" id="PF00012">
    <property type="entry name" value="HSP70"/>
    <property type="match status" value="1"/>
</dbReference>
<protein>
    <recommendedName>
        <fullName evidence="5">Actin-like ATPase domain-containing protein</fullName>
    </recommendedName>
</protein>
<accession>A0A1V6PDK2</accession>
<dbReference type="Gene3D" id="3.30.420.40">
    <property type="match status" value="1"/>
</dbReference>
<evidence type="ECO:0000256" key="1">
    <source>
        <dbReference type="ARBA" id="ARBA00022741"/>
    </source>
</evidence>
<dbReference type="InterPro" id="IPR013126">
    <property type="entry name" value="Hsp_70_fam"/>
</dbReference>
<proteinExistence type="predicted"/>
<dbReference type="InterPro" id="IPR043129">
    <property type="entry name" value="ATPase_NBD"/>
</dbReference>
<dbReference type="PRINTS" id="PR00301">
    <property type="entry name" value="HEATSHOCK70"/>
</dbReference>
<dbReference type="EMBL" id="MDYL01000008">
    <property type="protein sequence ID" value="OQD75128.1"/>
    <property type="molecule type" value="Genomic_DNA"/>
</dbReference>
<dbReference type="PANTHER" id="PTHR14187">
    <property type="entry name" value="ALPHA KINASE/ELONGATION FACTOR 2 KINASE"/>
    <property type="match status" value="1"/>
</dbReference>
<dbReference type="GO" id="GO:0005524">
    <property type="term" value="F:ATP binding"/>
    <property type="evidence" value="ECO:0007669"/>
    <property type="project" value="UniProtKB-KW"/>
</dbReference>
<dbReference type="OrthoDB" id="2963168at2759"/>
<evidence type="ECO:0000256" key="2">
    <source>
        <dbReference type="ARBA" id="ARBA00022840"/>
    </source>
</evidence>
<keyword evidence="1" id="KW-0547">Nucleotide-binding</keyword>